<dbReference type="Pfam" id="PF08242">
    <property type="entry name" value="Methyltransf_12"/>
    <property type="match status" value="1"/>
</dbReference>
<sequence>MTIFPDSAAADYDARILRMVPGYALAQEILACALAARLERSSRILVVGCGTGSELIALAKQLPDARFTAVEPSGGMLAVARKKVDLAGLSSRVDLVKGLLDDVAERSFDAAVVILVLHFLTDDGRKADFLSGVRERLGKNGMLALFDPAAIGEEATYDRWLAGGGLGAAERGAIIARARNDWHCVTAERLDELLRQAGFASSTLLFNALNYRGLVAIASGIV</sequence>
<dbReference type="PANTHER" id="PTHR43861">
    <property type="entry name" value="TRANS-ACONITATE 2-METHYLTRANSFERASE-RELATED"/>
    <property type="match status" value="1"/>
</dbReference>
<feature type="domain" description="Methyltransferase type 12" evidence="2">
    <location>
        <begin position="45"/>
        <end position="143"/>
    </location>
</feature>
<reference evidence="3 4" key="1">
    <citation type="submission" date="2018-05" db="EMBL/GenBank/DDBJ databases">
        <title>The draft genome of strain NS-104.</title>
        <authorList>
            <person name="Hang P."/>
            <person name="Jiang J."/>
        </authorList>
    </citation>
    <scope>NUCLEOTIDE SEQUENCE [LARGE SCALE GENOMIC DNA]</scope>
    <source>
        <strain evidence="3 4">NS-104</strain>
    </source>
</reference>
<comment type="caution">
    <text evidence="3">The sequence shown here is derived from an EMBL/GenBank/DDBJ whole genome shotgun (WGS) entry which is preliminary data.</text>
</comment>
<dbReference type="CDD" id="cd02440">
    <property type="entry name" value="AdoMet_MTases"/>
    <property type="match status" value="1"/>
</dbReference>
<evidence type="ECO:0000256" key="1">
    <source>
        <dbReference type="ARBA" id="ARBA00022679"/>
    </source>
</evidence>
<accession>A0A2U2DMU5</accession>
<dbReference type="GO" id="GO:0008168">
    <property type="term" value="F:methyltransferase activity"/>
    <property type="evidence" value="ECO:0007669"/>
    <property type="project" value="UniProtKB-KW"/>
</dbReference>
<dbReference type="InterPro" id="IPR013217">
    <property type="entry name" value="Methyltransf_12"/>
</dbReference>
<dbReference type="RefSeq" id="WP_109459864.1">
    <property type="nucleotide sequence ID" value="NZ_QFBC01000009.1"/>
</dbReference>
<evidence type="ECO:0000259" key="2">
    <source>
        <dbReference type="Pfam" id="PF08242"/>
    </source>
</evidence>
<evidence type="ECO:0000313" key="3">
    <source>
        <dbReference type="EMBL" id="PWE54644.1"/>
    </source>
</evidence>
<protein>
    <submittedName>
        <fullName evidence="3">Class I SAM-dependent methyltransferase</fullName>
    </submittedName>
</protein>
<organism evidence="3 4">
    <name type="scientific">Metarhizobium album</name>
    <dbReference type="NCBI Taxonomy" id="2182425"/>
    <lineage>
        <taxon>Bacteria</taxon>
        <taxon>Pseudomonadati</taxon>
        <taxon>Pseudomonadota</taxon>
        <taxon>Alphaproteobacteria</taxon>
        <taxon>Hyphomicrobiales</taxon>
        <taxon>Rhizobiaceae</taxon>
        <taxon>Metarhizobium</taxon>
    </lineage>
</organism>
<proteinExistence type="predicted"/>
<dbReference type="Proteomes" id="UP000245252">
    <property type="component" value="Unassembled WGS sequence"/>
</dbReference>
<dbReference type="GO" id="GO:0032259">
    <property type="term" value="P:methylation"/>
    <property type="evidence" value="ECO:0007669"/>
    <property type="project" value="UniProtKB-KW"/>
</dbReference>
<keyword evidence="3" id="KW-0489">Methyltransferase</keyword>
<dbReference type="InterPro" id="IPR029063">
    <property type="entry name" value="SAM-dependent_MTases_sf"/>
</dbReference>
<gene>
    <name evidence="3" type="ORF">DEM27_19190</name>
</gene>
<dbReference type="PANTHER" id="PTHR43861:SF3">
    <property type="entry name" value="PUTATIVE (AFU_ORTHOLOGUE AFUA_2G14390)-RELATED"/>
    <property type="match status" value="1"/>
</dbReference>
<dbReference type="SUPFAM" id="SSF53335">
    <property type="entry name" value="S-adenosyl-L-methionine-dependent methyltransferases"/>
    <property type="match status" value="1"/>
</dbReference>
<evidence type="ECO:0000313" key="4">
    <source>
        <dbReference type="Proteomes" id="UP000245252"/>
    </source>
</evidence>
<name>A0A2U2DMU5_9HYPH</name>
<dbReference type="OrthoDB" id="9795634at2"/>
<keyword evidence="1 3" id="KW-0808">Transferase</keyword>
<dbReference type="EMBL" id="QFBC01000009">
    <property type="protein sequence ID" value="PWE54644.1"/>
    <property type="molecule type" value="Genomic_DNA"/>
</dbReference>
<keyword evidence="4" id="KW-1185">Reference proteome</keyword>
<dbReference type="Gene3D" id="3.40.50.150">
    <property type="entry name" value="Vaccinia Virus protein VP39"/>
    <property type="match status" value="1"/>
</dbReference>
<dbReference type="AlphaFoldDB" id="A0A2U2DMU5"/>